<name>A0A2Z3GPS3_9BACT</name>
<evidence type="ECO:0000313" key="2">
    <source>
        <dbReference type="Proteomes" id="UP000245999"/>
    </source>
</evidence>
<keyword evidence="2" id="KW-1185">Reference proteome</keyword>
<organism evidence="1 2">
    <name type="scientific">Hymenobacter nivis</name>
    <dbReference type="NCBI Taxonomy" id="1850093"/>
    <lineage>
        <taxon>Bacteria</taxon>
        <taxon>Pseudomonadati</taxon>
        <taxon>Bacteroidota</taxon>
        <taxon>Cytophagia</taxon>
        <taxon>Cytophagales</taxon>
        <taxon>Hymenobacteraceae</taxon>
        <taxon>Hymenobacter</taxon>
    </lineage>
</organism>
<dbReference type="Proteomes" id="UP000245999">
    <property type="component" value="Chromosome"/>
</dbReference>
<dbReference type="AlphaFoldDB" id="A0A2Z3GPS3"/>
<accession>A0A2Z3GPS3</accession>
<reference evidence="2" key="1">
    <citation type="submission" date="2018-04" db="EMBL/GenBank/DDBJ databases">
        <title>Complete genome of Antarctic heterotrophic bacterium Hymenobacter nivis.</title>
        <authorList>
            <person name="Terashima M."/>
        </authorList>
    </citation>
    <scope>NUCLEOTIDE SEQUENCE [LARGE SCALE GENOMIC DNA]</scope>
    <source>
        <strain evidence="2">NBRC 111535</strain>
    </source>
</reference>
<proteinExistence type="predicted"/>
<dbReference type="KEGG" id="hnv:DDQ68_09475"/>
<sequence length="81" mass="8668">MSGEKGNFRDELLGPQVRRGAQWLTTAMRMAKGARTGPDGTGWGIGVVVKIQPAPEADVTVDAIKTNCKWWVGSSIVAGRK</sequence>
<dbReference type="EMBL" id="CP029145">
    <property type="protein sequence ID" value="AWM32985.1"/>
    <property type="molecule type" value="Genomic_DNA"/>
</dbReference>
<gene>
    <name evidence="1" type="ORF">DDQ68_09475</name>
</gene>
<protein>
    <submittedName>
        <fullName evidence="1">Uncharacterized protein</fullName>
    </submittedName>
</protein>
<evidence type="ECO:0000313" key="1">
    <source>
        <dbReference type="EMBL" id="AWM32985.1"/>
    </source>
</evidence>